<accession>A0ABN9D1A4</accession>
<evidence type="ECO:0000256" key="1">
    <source>
        <dbReference type="ARBA" id="ARBA00022723"/>
    </source>
</evidence>
<organism evidence="8 9">
    <name type="scientific">Staurois parvus</name>
    <dbReference type="NCBI Taxonomy" id="386267"/>
    <lineage>
        <taxon>Eukaryota</taxon>
        <taxon>Metazoa</taxon>
        <taxon>Chordata</taxon>
        <taxon>Craniata</taxon>
        <taxon>Vertebrata</taxon>
        <taxon>Euteleostomi</taxon>
        <taxon>Amphibia</taxon>
        <taxon>Batrachia</taxon>
        <taxon>Anura</taxon>
        <taxon>Neobatrachia</taxon>
        <taxon>Ranoidea</taxon>
        <taxon>Ranidae</taxon>
        <taxon>Staurois</taxon>
    </lineage>
</organism>
<evidence type="ECO:0000313" key="9">
    <source>
        <dbReference type="Proteomes" id="UP001162483"/>
    </source>
</evidence>
<evidence type="ECO:0000256" key="3">
    <source>
        <dbReference type="ARBA" id="ARBA00022771"/>
    </source>
</evidence>
<dbReference type="Pfam" id="PF00096">
    <property type="entry name" value="zf-C2H2"/>
    <property type="match status" value="1"/>
</dbReference>
<dbReference type="EMBL" id="CATNWA010014025">
    <property type="protein sequence ID" value="CAI9566232.1"/>
    <property type="molecule type" value="Genomic_DNA"/>
</dbReference>
<reference evidence="8" key="1">
    <citation type="submission" date="2023-05" db="EMBL/GenBank/DDBJ databases">
        <authorList>
            <person name="Stuckert A."/>
        </authorList>
    </citation>
    <scope>NUCLEOTIDE SEQUENCE</scope>
</reference>
<proteinExistence type="predicted"/>
<dbReference type="PROSITE" id="PS00028">
    <property type="entry name" value="ZINC_FINGER_C2H2_1"/>
    <property type="match status" value="1"/>
</dbReference>
<evidence type="ECO:0000256" key="2">
    <source>
        <dbReference type="ARBA" id="ARBA00022737"/>
    </source>
</evidence>
<keyword evidence="1" id="KW-0479">Metal-binding</keyword>
<dbReference type="InterPro" id="IPR050826">
    <property type="entry name" value="Krueppel_C2H2_ZnFinger"/>
</dbReference>
<keyword evidence="9" id="KW-1185">Reference proteome</keyword>
<dbReference type="Proteomes" id="UP001162483">
    <property type="component" value="Unassembled WGS sequence"/>
</dbReference>
<dbReference type="InterPro" id="IPR013087">
    <property type="entry name" value="Znf_C2H2_type"/>
</dbReference>
<evidence type="ECO:0000256" key="6">
    <source>
        <dbReference type="PROSITE-ProRule" id="PRU00042"/>
    </source>
</evidence>
<dbReference type="SUPFAM" id="SSF57667">
    <property type="entry name" value="beta-beta-alpha zinc fingers"/>
    <property type="match status" value="1"/>
</dbReference>
<dbReference type="SMART" id="SM00355">
    <property type="entry name" value="ZnF_C2H2"/>
    <property type="match status" value="1"/>
</dbReference>
<sequence length="152" mass="17614">MLQTSQSGEKPFFFLFLSWETFFRGSTVFPDIRELTRAKTCILALSVENIIYRNQTLLIHLILRSHTGRGHIPALSAGNVFQIRIALPETQERLHMGEKPYSCPECRKCYVRKSELVRHQKSHKGEAVSSEMFFKEVLSYQTPQKTHTTLEL</sequence>
<evidence type="ECO:0000313" key="8">
    <source>
        <dbReference type="EMBL" id="CAI9566232.1"/>
    </source>
</evidence>
<gene>
    <name evidence="8" type="ORF">SPARVUS_LOCUS6292499</name>
</gene>
<evidence type="ECO:0000256" key="4">
    <source>
        <dbReference type="ARBA" id="ARBA00022833"/>
    </source>
</evidence>
<keyword evidence="4" id="KW-0862">Zinc</keyword>
<dbReference type="PANTHER" id="PTHR24377">
    <property type="entry name" value="IP01015P-RELATED"/>
    <property type="match status" value="1"/>
</dbReference>
<feature type="domain" description="C2H2-type" evidence="7">
    <location>
        <begin position="101"/>
        <end position="128"/>
    </location>
</feature>
<protein>
    <recommendedName>
        <fullName evidence="7">C2H2-type domain-containing protein</fullName>
    </recommendedName>
</protein>
<keyword evidence="2" id="KW-0677">Repeat</keyword>
<keyword evidence="5" id="KW-0539">Nucleus</keyword>
<dbReference type="PROSITE" id="PS50157">
    <property type="entry name" value="ZINC_FINGER_C2H2_2"/>
    <property type="match status" value="1"/>
</dbReference>
<dbReference type="Gene3D" id="3.30.160.60">
    <property type="entry name" value="Classic Zinc Finger"/>
    <property type="match status" value="1"/>
</dbReference>
<name>A0ABN9D1A4_9NEOB</name>
<keyword evidence="3 6" id="KW-0863">Zinc-finger</keyword>
<dbReference type="InterPro" id="IPR036236">
    <property type="entry name" value="Znf_C2H2_sf"/>
</dbReference>
<evidence type="ECO:0000256" key="5">
    <source>
        <dbReference type="ARBA" id="ARBA00023242"/>
    </source>
</evidence>
<comment type="caution">
    <text evidence="8">The sequence shown here is derived from an EMBL/GenBank/DDBJ whole genome shotgun (WGS) entry which is preliminary data.</text>
</comment>
<evidence type="ECO:0000259" key="7">
    <source>
        <dbReference type="PROSITE" id="PS50157"/>
    </source>
</evidence>